<proteinExistence type="predicted"/>
<dbReference type="GO" id="GO:0016757">
    <property type="term" value="F:glycosyltransferase activity"/>
    <property type="evidence" value="ECO:0007669"/>
    <property type="project" value="UniProtKB-KW"/>
</dbReference>
<keyword evidence="1" id="KW-0328">Glycosyltransferase</keyword>
<dbReference type="PANTHER" id="PTHR12526:SF510">
    <property type="entry name" value="D-INOSITOL 3-PHOSPHATE GLYCOSYLTRANSFERASE"/>
    <property type="match status" value="1"/>
</dbReference>
<evidence type="ECO:0000259" key="3">
    <source>
        <dbReference type="Pfam" id="PF00534"/>
    </source>
</evidence>
<dbReference type="InterPro" id="IPR028098">
    <property type="entry name" value="Glyco_trans_4-like_N"/>
</dbReference>
<dbReference type="AlphaFoldDB" id="A0A0G0Z865"/>
<dbReference type="CDD" id="cd03801">
    <property type="entry name" value="GT4_PimA-like"/>
    <property type="match status" value="1"/>
</dbReference>
<name>A0A0G0Z865_9BACT</name>
<keyword evidence="2 5" id="KW-0808">Transferase</keyword>
<evidence type="ECO:0000313" key="6">
    <source>
        <dbReference type="Proteomes" id="UP000033986"/>
    </source>
</evidence>
<sequence>MKICYLTDNIDSSHGEGRYAGDLISSVKKSGHEVVILKERNDGLEGHSILKSELGLFIAAFKARKYIKNCDVIHALDGYPYGIIAALANLGLKKRLIITMQGTHTIASLYSFPINILIKWAYKKADKIISISRYTREEFKKKFDIKNIEIINHGIDFEKFYKTPINSQNDFILSVGALKFRKGYHISIPAFAQAKKELPDLKYKIIGSQKDISYFDELKNLAAQHGVNKDIEFLTGLSDKKLSDFYGRAKLFILTSVNENHHFEGFGLVFLEAAAAGLPVIGTLNNGIEDAVKNGFNGILIPQSDIKATTEALLKILWDEQLRKKLSFNSFSWAKDHDWNKICPRYIRAYQSPA</sequence>
<feature type="domain" description="Glycosyltransferase subfamily 4-like N-terminal" evidence="4">
    <location>
        <begin position="15"/>
        <end position="158"/>
    </location>
</feature>
<protein>
    <submittedName>
        <fullName evidence="5">Glycosyl transferase group 1</fullName>
    </submittedName>
</protein>
<dbReference type="EMBL" id="LCDB01000001">
    <property type="protein sequence ID" value="KKS44912.1"/>
    <property type="molecule type" value="Genomic_DNA"/>
</dbReference>
<organism evidence="5 6">
    <name type="scientific">Candidatus Azambacteria bacterium GW2011_GWB1_42_17</name>
    <dbReference type="NCBI Taxonomy" id="1618615"/>
    <lineage>
        <taxon>Bacteria</taxon>
        <taxon>Candidatus Azamiibacteriota</taxon>
    </lineage>
</organism>
<dbReference type="Pfam" id="PF00534">
    <property type="entry name" value="Glycos_transf_1"/>
    <property type="match status" value="1"/>
</dbReference>
<dbReference type="PANTHER" id="PTHR12526">
    <property type="entry name" value="GLYCOSYLTRANSFERASE"/>
    <property type="match status" value="1"/>
</dbReference>
<evidence type="ECO:0000313" key="5">
    <source>
        <dbReference type="EMBL" id="KKS44912.1"/>
    </source>
</evidence>
<evidence type="ECO:0000256" key="2">
    <source>
        <dbReference type="ARBA" id="ARBA00022679"/>
    </source>
</evidence>
<accession>A0A0G0Z865</accession>
<comment type="caution">
    <text evidence="5">The sequence shown here is derived from an EMBL/GenBank/DDBJ whole genome shotgun (WGS) entry which is preliminary data.</text>
</comment>
<evidence type="ECO:0000256" key="1">
    <source>
        <dbReference type="ARBA" id="ARBA00022676"/>
    </source>
</evidence>
<dbReference type="SUPFAM" id="SSF53756">
    <property type="entry name" value="UDP-Glycosyltransferase/glycogen phosphorylase"/>
    <property type="match status" value="1"/>
</dbReference>
<dbReference type="InterPro" id="IPR001296">
    <property type="entry name" value="Glyco_trans_1"/>
</dbReference>
<dbReference type="Proteomes" id="UP000033986">
    <property type="component" value="Unassembled WGS sequence"/>
</dbReference>
<reference evidence="5 6" key="1">
    <citation type="journal article" date="2015" name="Nature">
        <title>rRNA introns, odd ribosomes, and small enigmatic genomes across a large radiation of phyla.</title>
        <authorList>
            <person name="Brown C.T."/>
            <person name="Hug L.A."/>
            <person name="Thomas B.C."/>
            <person name="Sharon I."/>
            <person name="Castelle C.J."/>
            <person name="Singh A."/>
            <person name="Wilkins M.J."/>
            <person name="Williams K.H."/>
            <person name="Banfield J.F."/>
        </authorList>
    </citation>
    <scope>NUCLEOTIDE SEQUENCE [LARGE SCALE GENOMIC DNA]</scope>
</reference>
<gene>
    <name evidence="5" type="ORF">UV07_C0001G0032</name>
</gene>
<evidence type="ECO:0000259" key="4">
    <source>
        <dbReference type="Pfam" id="PF13439"/>
    </source>
</evidence>
<dbReference type="Gene3D" id="3.40.50.2000">
    <property type="entry name" value="Glycogen Phosphorylase B"/>
    <property type="match status" value="2"/>
</dbReference>
<feature type="domain" description="Glycosyl transferase family 1" evidence="3">
    <location>
        <begin position="159"/>
        <end position="329"/>
    </location>
</feature>
<dbReference type="Pfam" id="PF13439">
    <property type="entry name" value="Glyco_transf_4"/>
    <property type="match status" value="1"/>
</dbReference>